<keyword evidence="3" id="KW-0274">FAD</keyword>
<keyword evidence="8" id="KW-1185">Reference proteome</keyword>
<reference evidence="7" key="1">
    <citation type="submission" date="2020-11" db="EMBL/GenBank/DDBJ databases">
        <authorList>
            <person name="Tran Van P."/>
        </authorList>
    </citation>
    <scope>NUCLEOTIDE SEQUENCE</scope>
</reference>
<protein>
    <recommendedName>
        <fullName evidence="6">FAD/NAD(P)-binding domain-containing protein</fullName>
    </recommendedName>
</protein>
<dbReference type="GO" id="GO:0005741">
    <property type="term" value="C:mitochondrial outer membrane"/>
    <property type="evidence" value="ECO:0007669"/>
    <property type="project" value="TreeGrafter"/>
</dbReference>
<keyword evidence="5" id="KW-0472">Membrane</keyword>
<keyword evidence="4" id="KW-0560">Oxidoreductase</keyword>
<name>A0A7R9BXL7_9CRUS</name>
<keyword evidence="5" id="KW-1133">Transmembrane helix</keyword>
<evidence type="ECO:0000259" key="6">
    <source>
        <dbReference type="Pfam" id="PF07992"/>
    </source>
</evidence>
<dbReference type="InterPro" id="IPR023753">
    <property type="entry name" value="FAD/NAD-binding_dom"/>
</dbReference>
<dbReference type="GO" id="GO:0070189">
    <property type="term" value="P:kynurenine metabolic process"/>
    <property type="evidence" value="ECO:0007669"/>
    <property type="project" value="TreeGrafter"/>
</dbReference>
<feature type="domain" description="FAD/NAD(P)-binding" evidence="6">
    <location>
        <begin position="14"/>
        <end position="78"/>
    </location>
</feature>
<accession>A0A7R9BXL7</accession>
<evidence type="ECO:0000256" key="3">
    <source>
        <dbReference type="ARBA" id="ARBA00022827"/>
    </source>
</evidence>
<dbReference type="OrthoDB" id="10053569at2759"/>
<dbReference type="PANTHER" id="PTHR46028:SF2">
    <property type="entry name" value="KYNURENINE 3-MONOOXYGENASE"/>
    <property type="match status" value="1"/>
</dbReference>
<keyword evidence="2" id="KW-0285">Flavoprotein</keyword>
<dbReference type="AlphaFoldDB" id="A0A7R9BXL7"/>
<evidence type="ECO:0000313" key="7">
    <source>
        <dbReference type="EMBL" id="CAD7283086.1"/>
    </source>
</evidence>
<dbReference type="EMBL" id="OA886816">
    <property type="protein sequence ID" value="CAD7283086.1"/>
    <property type="molecule type" value="Genomic_DNA"/>
</dbReference>
<dbReference type="PANTHER" id="PTHR46028">
    <property type="entry name" value="KYNURENINE 3-MONOOXYGENASE"/>
    <property type="match status" value="1"/>
</dbReference>
<keyword evidence="5" id="KW-0812">Transmembrane</keyword>
<evidence type="ECO:0000313" key="8">
    <source>
        <dbReference type="Proteomes" id="UP000678499"/>
    </source>
</evidence>
<sequence>MNKMAANGVKSGDQQMNKNKKQLKVVVVGGGLVGTMAAALFAKRGHEVLIYELREDIRKLEHVPGRSINLALSLRGIEALRRLGIADSLLATHAIPMFARMIHSVDGQKRPIPYGKGNEVQYSTVQYIHK</sequence>
<dbReference type="SUPFAM" id="SSF51905">
    <property type="entry name" value="FAD/NAD(P)-binding domain"/>
    <property type="match status" value="1"/>
</dbReference>
<comment type="cofactor">
    <cofactor evidence="1">
        <name>FAD</name>
        <dbReference type="ChEBI" id="CHEBI:57692"/>
    </cofactor>
</comment>
<dbReference type="Proteomes" id="UP000678499">
    <property type="component" value="Unassembled WGS sequence"/>
</dbReference>
<dbReference type="InterPro" id="IPR036188">
    <property type="entry name" value="FAD/NAD-bd_sf"/>
</dbReference>
<evidence type="ECO:0000256" key="2">
    <source>
        <dbReference type="ARBA" id="ARBA00022630"/>
    </source>
</evidence>
<evidence type="ECO:0000256" key="4">
    <source>
        <dbReference type="ARBA" id="ARBA00023002"/>
    </source>
</evidence>
<feature type="non-terminal residue" evidence="7">
    <location>
        <position position="130"/>
    </location>
</feature>
<dbReference type="GO" id="GO:0004502">
    <property type="term" value="F:kynurenine 3-monooxygenase activity"/>
    <property type="evidence" value="ECO:0007669"/>
    <property type="project" value="TreeGrafter"/>
</dbReference>
<gene>
    <name evidence="7" type="ORF">NMOB1V02_LOCUS10704</name>
</gene>
<evidence type="ECO:0000256" key="5">
    <source>
        <dbReference type="SAM" id="Phobius"/>
    </source>
</evidence>
<organism evidence="7">
    <name type="scientific">Notodromas monacha</name>
    <dbReference type="NCBI Taxonomy" id="399045"/>
    <lineage>
        <taxon>Eukaryota</taxon>
        <taxon>Metazoa</taxon>
        <taxon>Ecdysozoa</taxon>
        <taxon>Arthropoda</taxon>
        <taxon>Crustacea</taxon>
        <taxon>Oligostraca</taxon>
        <taxon>Ostracoda</taxon>
        <taxon>Podocopa</taxon>
        <taxon>Podocopida</taxon>
        <taxon>Cypridocopina</taxon>
        <taxon>Cypridoidea</taxon>
        <taxon>Cyprididae</taxon>
        <taxon>Notodromas</taxon>
    </lineage>
</organism>
<feature type="transmembrane region" description="Helical" evidence="5">
    <location>
        <begin position="23"/>
        <end position="42"/>
    </location>
</feature>
<dbReference type="Pfam" id="PF07992">
    <property type="entry name" value="Pyr_redox_2"/>
    <property type="match status" value="1"/>
</dbReference>
<proteinExistence type="predicted"/>
<evidence type="ECO:0000256" key="1">
    <source>
        <dbReference type="ARBA" id="ARBA00001974"/>
    </source>
</evidence>
<dbReference type="EMBL" id="CAJPEX010004779">
    <property type="protein sequence ID" value="CAG0923238.1"/>
    <property type="molecule type" value="Genomic_DNA"/>
</dbReference>
<dbReference type="Gene3D" id="3.50.50.60">
    <property type="entry name" value="FAD/NAD(P)-binding domain"/>
    <property type="match status" value="1"/>
</dbReference>